<comment type="subcellular location">
    <subcellularLocation>
        <location evidence="1">Membrane</location>
        <topology evidence="1">Multi-pass membrane protein</topology>
    </subcellularLocation>
</comment>
<evidence type="ECO:0000256" key="3">
    <source>
        <dbReference type="ARBA" id="ARBA00022989"/>
    </source>
</evidence>
<keyword evidence="4" id="KW-0297">G-protein coupled receptor</keyword>
<feature type="transmembrane region" description="Helical" evidence="8">
    <location>
        <begin position="54"/>
        <end position="75"/>
    </location>
</feature>
<evidence type="ECO:0000256" key="6">
    <source>
        <dbReference type="ARBA" id="ARBA00023170"/>
    </source>
</evidence>
<evidence type="ECO:0000256" key="2">
    <source>
        <dbReference type="ARBA" id="ARBA00022692"/>
    </source>
</evidence>
<dbReference type="Gene3D" id="1.20.1070.10">
    <property type="entry name" value="Rhodopsin 7-helix transmembrane proteins"/>
    <property type="match status" value="1"/>
</dbReference>
<sequence>MAKSHAYAMIMLVWAIALAANVLMLFMYEEQTYNGNGLTCTPIYKPIYHFANQVYMTIVLLAIPLIIMTVLYGSVIRTLKVGIRQEVAVDSMDQESKRSGIFCCNTSSARDAKVFASFCRQC</sequence>
<dbReference type="InterPro" id="IPR000276">
    <property type="entry name" value="GPCR_Rhodpsn"/>
</dbReference>
<keyword evidence="2 8" id="KW-0812">Transmembrane</keyword>
<feature type="domain" description="G-protein coupled receptors family 1 profile" evidence="9">
    <location>
        <begin position="1"/>
        <end position="122"/>
    </location>
</feature>
<evidence type="ECO:0000256" key="4">
    <source>
        <dbReference type="ARBA" id="ARBA00023040"/>
    </source>
</evidence>
<evidence type="ECO:0000256" key="5">
    <source>
        <dbReference type="ARBA" id="ARBA00023136"/>
    </source>
</evidence>
<name>A0A3P7JJ11_STRVU</name>
<evidence type="ECO:0000313" key="10">
    <source>
        <dbReference type="EMBL" id="VDM85711.1"/>
    </source>
</evidence>
<dbReference type="Pfam" id="PF00001">
    <property type="entry name" value="7tm_1"/>
    <property type="match status" value="1"/>
</dbReference>
<keyword evidence="5 8" id="KW-0472">Membrane</keyword>
<protein>
    <recommendedName>
        <fullName evidence="9">G-protein coupled receptors family 1 profile domain-containing protein</fullName>
    </recommendedName>
</protein>
<dbReference type="InterPro" id="IPR017452">
    <property type="entry name" value="GPCR_Rhodpsn_7TM"/>
</dbReference>
<dbReference type="AlphaFoldDB" id="A0A3P7JJ11"/>
<organism evidence="10 11">
    <name type="scientific">Strongylus vulgaris</name>
    <name type="common">Blood worm</name>
    <dbReference type="NCBI Taxonomy" id="40348"/>
    <lineage>
        <taxon>Eukaryota</taxon>
        <taxon>Metazoa</taxon>
        <taxon>Ecdysozoa</taxon>
        <taxon>Nematoda</taxon>
        <taxon>Chromadorea</taxon>
        <taxon>Rhabditida</taxon>
        <taxon>Rhabditina</taxon>
        <taxon>Rhabditomorpha</taxon>
        <taxon>Strongyloidea</taxon>
        <taxon>Strongylidae</taxon>
        <taxon>Strongylus</taxon>
    </lineage>
</organism>
<dbReference type="Proteomes" id="UP000270094">
    <property type="component" value="Unassembled WGS sequence"/>
</dbReference>
<evidence type="ECO:0000256" key="7">
    <source>
        <dbReference type="ARBA" id="ARBA00023224"/>
    </source>
</evidence>
<dbReference type="GO" id="GO:0008188">
    <property type="term" value="F:neuropeptide receptor activity"/>
    <property type="evidence" value="ECO:0007669"/>
    <property type="project" value="TreeGrafter"/>
</dbReference>
<dbReference type="SUPFAM" id="SSF81321">
    <property type="entry name" value="Family A G protein-coupled receptor-like"/>
    <property type="match status" value="1"/>
</dbReference>
<keyword evidence="7" id="KW-0807">Transducer</keyword>
<dbReference type="OrthoDB" id="10037617at2759"/>
<accession>A0A3P7JJ11</accession>
<reference evidence="10 11" key="1">
    <citation type="submission" date="2018-11" db="EMBL/GenBank/DDBJ databases">
        <authorList>
            <consortium name="Pathogen Informatics"/>
        </authorList>
    </citation>
    <scope>NUCLEOTIDE SEQUENCE [LARGE SCALE GENOMIC DNA]</scope>
</reference>
<evidence type="ECO:0000259" key="9">
    <source>
        <dbReference type="PROSITE" id="PS50262"/>
    </source>
</evidence>
<dbReference type="PANTHER" id="PTHR24238">
    <property type="entry name" value="G-PROTEIN COUPLED RECEPTOR"/>
    <property type="match status" value="1"/>
</dbReference>
<dbReference type="EMBL" id="UYYB01144088">
    <property type="protein sequence ID" value="VDM85711.1"/>
    <property type="molecule type" value="Genomic_DNA"/>
</dbReference>
<proteinExistence type="predicted"/>
<dbReference type="PROSITE" id="PS50262">
    <property type="entry name" value="G_PROTEIN_RECEP_F1_2"/>
    <property type="match status" value="1"/>
</dbReference>
<keyword evidence="11" id="KW-1185">Reference proteome</keyword>
<evidence type="ECO:0000256" key="1">
    <source>
        <dbReference type="ARBA" id="ARBA00004141"/>
    </source>
</evidence>
<dbReference type="GO" id="GO:0005886">
    <property type="term" value="C:plasma membrane"/>
    <property type="evidence" value="ECO:0007669"/>
    <property type="project" value="TreeGrafter"/>
</dbReference>
<keyword evidence="6" id="KW-0675">Receptor</keyword>
<evidence type="ECO:0000313" key="11">
    <source>
        <dbReference type="Proteomes" id="UP000270094"/>
    </source>
</evidence>
<evidence type="ECO:0000256" key="8">
    <source>
        <dbReference type="SAM" id="Phobius"/>
    </source>
</evidence>
<gene>
    <name evidence="10" type="ORF">SVUK_LOCUS20709</name>
</gene>
<keyword evidence="3 8" id="KW-1133">Transmembrane helix</keyword>
<feature type="transmembrane region" description="Helical" evidence="8">
    <location>
        <begin position="7"/>
        <end position="28"/>
    </location>
</feature>
<dbReference type="PANTHER" id="PTHR24238:SF75">
    <property type="entry name" value="CHOLECYSTOKININ-LIKE RECEPTOR AT 17D1-RELATED"/>
    <property type="match status" value="1"/>
</dbReference>